<keyword evidence="2" id="KW-0946">Virion</keyword>
<dbReference type="EMBL" id="DQ356948">
    <property type="protein sequence ID" value="ABJ09001.1"/>
    <property type="molecule type" value="Genomic_DNA"/>
</dbReference>
<evidence type="ECO:0000313" key="4">
    <source>
        <dbReference type="EMBL" id="ABJ09001.1"/>
    </source>
</evidence>
<organismHost>
    <name type="scientific">Crocodylus porosus</name>
    <name type="common">Saltwater crocodile</name>
    <name type="synonym">Estuarine crocodile</name>
    <dbReference type="NCBI Taxonomy" id="8502"/>
</organismHost>
<dbReference type="Proteomes" id="UP000011300">
    <property type="component" value="Segment"/>
</dbReference>
<comment type="subcellular location">
    <subcellularLocation>
        <location evidence="1">Virion</location>
    </subcellularLocation>
</comment>
<name>Q070E0_CPRVZ</name>
<comment type="function">
    <text evidence="3">Late protein which is part of a large complex required for early virion morphogenesis. This complex participates in the formation of virosomes and the incorporation of virosomal contents into nascent immature virions.</text>
</comment>
<dbReference type="RefSeq" id="YP_784301.1">
    <property type="nucleotide sequence ID" value="NC_008030.1"/>
</dbReference>
<organismHost>
    <name type="scientific">Crocodylus johnstoni</name>
    <name type="common">Australian freshwater crocodile</name>
    <dbReference type="NCBI Taxonomy" id="184234"/>
</organismHost>
<organism evidence="4 5">
    <name type="scientific">Nile crocodilepox virus (isolate Crocodylus niloticus/Zimbabwe/Ume/2001)</name>
    <name type="common">CRV</name>
    <dbReference type="NCBI Taxonomy" id="1289473"/>
    <lineage>
        <taxon>Viruses</taxon>
        <taxon>Varidnaviria</taxon>
        <taxon>Bamfordvirae</taxon>
        <taxon>Nucleocytoviricota</taxon>
        <taxon>Pokkesviricetes</taxon>
        <taxon>Chitovirales</taxon>
        <taxon>Poxviridae</taxon>
        <taxon>Chordopoxvirinae</taxon>
        <taxon>Crocodylidpoxvirus</taxon>
        <taxon>Crocodylidpoxvirus nilecrocodilepox</taxon>
        <taxon>Nile crocodilepox virus</taxon>
    </lineage>
</organism>
<evidence type="ECO:0000256" key="3">
    <source>
        <dbReference type="ARBA" id="ARBA00024939"/>
    </source>
</evidence>
<sequence length="292" mass="31451">MYALRGARFRAAAVDEIGPNLDSPIAEVIFLIGAERDALAALVNRVARAAEYCFYSTHAVSVVDDDLTLRYTHLRSSYLKPNKEYMDAAEFGAAPSARHCSAETAGAADPPAGAADAHTVVSLVTRPRGSRAWKSVLAVLSCAPGPAERAGPAPRVLANPHLAREGGDDAAFRSAALLAALGAEIARLTANPFLEPGAPRAARELDLARFAPRRGYVAPRVYVAERHAPFCRQLLTFRYDREPLRAFAFAWFAGQLGGDRAENERIEKAYNELAHDLEKVPAAPAVRDLVPP</sequence>
<gene>
    <name evidence="4" type="ORF">CRV110</name>
</gene>
<evidence type="ECO:0000256" key="2">
    <source>
        <dbReference type="ARBA" id="ARBA00022844"/>
    </source>
</evidence>
<proteinExistence type="predicted"/>
<reference evidence="4 5" key="1">
    <citation type="journal article" date="2006" name="J. Virol.">
        <title>Genome of crocodilepox virus.</title>
        <authorList>
            <person name="Afonso C.L."/>
            <person name="Tulman E.R."/>
            <person name="Delhon G."/>
            <person name="Lu Z."/>
            <person name="Viljoen G.J."/>
            <person name="Wallace D.B."/>
            <person name="Kutish G.F."/>
            <person name="Rock D.L."/>
        </authorList>
    </citation>
    <scope>NUCLEOTIDE SEQUENCE [LARGE SCALE GENOMIC DNA]</scope>
    <source>
        <strain evidence="5">Isolate Crocodylus niloticus/Zimbabwe/Ume/2001</strain>
    </source>
</reference>
<dbReference type="GO" id="GO:0044423">
    <property type="term" value="C:virion component"/>
    <property type="evidence" value="ECO:0007669"/>
    <property type="project" value="UniProtKB-KW"/>
</dbReference>
<dbReference type="InterPro" id="IPR007660">
    <property type="entry name" value="Poxvirus_D3"/>
</dbReference>
<dbReference type="GeneID" id="4363353"/>
<dbReference type="KEGG" id="vg:4363353"/>
<organismHost>
    <name type="scientific">Crocodylus niloticus</name>
    <name type="common">Nile crocodile</name>
    <name type="synonym">African crocodile</name>
    <dbReference type="NCBI Taxonomy" id="8501"/>
</organismHost>
<accession>Q070E0</accession>
<evidence type="ECO:0000313" key="5">
    <source>
        <dbReference type="Proteomes" id="UP000011300"/>
    </source>
</evidence>
<protein>
    <submittedName>
        <fullName evidence="4">Virion core protein</fullName>
    </submittedName>
</protein>
<evidence type="ECO:0000256" key="1">
    <source>
        <dbReference type="ARBA" id="ARBA00004328"/>
    </source>
</evidence>
<dbReference type="Pfam" id="PF04580">
    <property type="entry name" value="Pox_D3"/>
    <property type="match status" value="1"/>
</dbReference>
<keyword evidence="5" id="KW-1185">Reference proteome</keyword>